<evidence type="ECO:0000313" key="2">
    <source>
        <dbReference type="Proteomes" id="UP000228767"/>
    </source>
</evidence>
<name>A0A2H0RDR0_9BACT</name>
<comment type="caution">
    <text evidence="1">The sequence shown here is derived from an EMBL/GenBank/DDBJ whole genome shotgun (WGS) entry which is preliminary data.</text>
</comment>
<protein>
    <submittedName>
        <fullName evidence="1">Uncharacterized protein</fullName>
    </submittedName>
</protein>
<dbReference type="AlphaFoldDB" id="A0A2H0RDR0"/>
<gene>
    <name evidence="1" type="ORF">COV10_03835</name>
</gene>
<accession>A0A2H0RDR0</accession>
<dbReference type="EMBL" id="PCYI01000025">
    <property type="protein sequence ID" value="PIR44607.1"/>
    <property type="molecule type" value="Genomic_DNA"/>
</dbReference>
<evidence type="ECO:0000313" key="1">
    <source>
        <dbReference type="EMBL" id="PIR44607.1"/>
    </source>
</evidence>
<reference evidence="1 2" key="1">
    <citation type="submission" date="2017-09" db="EMBL/GenBank/DDBJ databases">
        <title>Depth-based differentiation of microbial function through sediment-hosted aquifers and enrichment of novel symbionts in the deep terrestrial subsurface.</title>
        <authorList>
            <person name="Probst A.J."/>
            <person name="Ladd B."/>
            <person name="Jarett J.K."/>
            <person name="Geller-Mcgrath D.E."/>
            <person name="Sieber C.M."/>
            <person name="Emerson J.B."/>
            <person name="Anantharaman K."/>
            <person name="Thomas B.C."/>
            <person name="Malmstrom R."/>
            <person name="Stieglmeier M."/>
            <person name="Klingl A."/>
            <person name="Woyke T."/>
            <person name="Ryan C.M."/>
            <person name="Banfield J.F."/>
        </authorList>
    </citation>
    <scope>NUCLEOTIDE SEQUENCE [LARGE SCALE GENOMIC DNA]</scope>
    <source>
        <strain evidence="1">CG10_big_fil_rev_8_21_14_0_10_51_16</strain>
    </source>
</reference>
<dbReference type="Proteomes" id="UP000228767">
    <property type="component" value="Unassembled WGS sequence"/>
</dbReference>
<organism evidence="1 2">
    <name type="scientific">Candidatus Vogelbacteria bacterium CG10_big_fil_rev_8_21_14_0_10_51_16</name>
    <dbReference type="NCBI Taxonomy" id="1975045"/>
    <lineage>
        <taxon>Bacteria</taxon>
        <taxon>Candidatus Vogeliibacteriota</taxon>
    </lineage>
</organism>
<sequence length="147" mass="15514">MLVQPHRLAYGSLALSLVALGVALPVGVVFGSSTAPTGGRSVGGVRLIPIASGRTPGMPPPCARTTIGATRDSPVVNRVIQMMAVLYGFNERMAMLREKALKWVSVIVRLLWLTPLPLARGRLGGGRLVARALTTTPPTPPWPSQTV</sequence>
<proteinExistence type="predicted"/>